<evidence type="ECO:0000313" key="1">
    <source>
        <dbReference type="EMBL" id="GES98475.1"/>
    </source>
</evidence>
<gene>
    <name evidence="1" type="ORF">RCL2_002502200</name>
</gene>
<dbReference type="Proteomes" id="UP000615446">
    <property type="component" value="Unassembled WGS sequence"/>
</dbReference>
<organism evidence="1 2">
    <name type="scientific">Rhizophagus clarus</name>
    <dbReference type="NCBI Taxonomy" id="94130"/>
    <lineage>
        <taxon>Eukaryota</taxon>
        <taxon>Fungi</taxon>
        <taxon>Fungi incertae sedis</taxon>
        <taxon>Mucoromycota</taxon>
        <taxon>Glomeromycotina</taxon>
        <taxon>Glomeromycetes</taxon>
        <taxon>Glomerales</taxon>
        <taxon>Glomeraceae</taxon>
        <taxon>Rhizophagus</taxon>
    </lineage>
</organism>
<dbReference type="EMBL" id="BLAL01000271">
    <property type="protein sequence ID" value="GES98475.1"/>
    <property type="molecule type" value="Genomic_DNA"/>
</dbReference>
<reference evidence="1" key="1">
    <citation type="submission" date="2019-10" db="EMBL/GenBank/DDBJ databases">
        <title>Conservation and host-specific expression of non-tandemly repeated heterogenous ribosome RNA gene in arbuscular mycorrhizal fungi.</title>
        <authorList>
            <person name="Maeda T."/>
            <person name="Kobayashi Y."/>
            <person name="Nakagawa T."/>
            <person name="Ezawa T."/>
            <person name="Yamaguchi K."/>
            <person name="Bino T."/>
            <person name="Nishimoto Y."/>
            <person name="Shigenobu S."/>
            <person name="Kawaguchi M."/>
        </authorList>
    </citation>
    <scope>NUCLEOTIDE SEQUENCE</scope>
    <source>
        <strain evidence="1">HR1</strain>
    </source>
</reference>
<dbReference type="AlphaFoldDB" id="A0A8H3M635"/>
<name>A0A8H3M635_9GLOM</name>
<comment type="caution">
    <text evidence="1">The sequence shown here is derived from an EMBL/GenBank/DDBJ whole genome shotgun (WGS) entry which is preliminary data.</text>
</comment>
<proteinExistence type="predicted"/>
<protein>
    <submittedName>
        <fullName evidence="1">Uncharacterized protein</fullName>
    </submittedName>
</protein>
<sequence>MYERNCGCFSERESFLDNPNYKYKASRREDPVQFDQIYFMIRQVAEFSIYFRKGERKKLNHLNSEFLGGILLKS</sequence>
<evidence type="ECO:0000313" key="2">
    <source>
        <dbReference type="Proteomes" id="UP000615446"/>
    </source>
</evidence>
<accession>A0A8H3M635</accession>